<proteinExistence type="predicted"/>
<evidence type="ECO:0008006" key="3">
    <source>
        <dbReference type="Google" id="ProtNLM"/>
    </source>
</evidence>
<dbReference type="GO" id="GO:0019698">
    <property type="term" value="P:D-galacturonate catabolic process"/>
    <property type="evidence" value="ECO:0007669"/>
    <property type="project" value="TreeGrafter"/>
</dbReference>
<dbReference type="Proteomes" id="UP000004394">
    <property type="component" value="Unassembled WGS sequence"/>
</dbReference>
<dbReference type="AlphaFoldDB" id="E0NPV6"/>
<dbReference type="SUPFAM" id="SSF69593">
    <property type="entry name" value="Glycerol-3-phosphate (1)-acyltransferase"/>
    <property type="match status" value="1"/>
</dbReference>
<dbReference type="STRING" id="862515.HMPREF0658_0207"/>
<evidence type="ECO:0000313" key="2">
    <source>
        <dbReference type="Proteomes" id="UP000004394"/>
    </source>
</evidence>
<dbReference type="OrthoDB" id="1078132at2"/>
<dbReference type="PANTHER" id="PTHR30068">
    <property type="entry name" value="URONATE ISOMERASE"/>
    <property type="match status" value="1"/>
</dbReference>
<dbReference type="EMBL" id="AEEI01000008">
    <property type="protein sequence ID" value="EFM02832.1"/>
    <property type="molecule type" value="Genomic_DNA"/>
</dbReference>
<protein>
    <recommendedName>
        <fullName evidence="3">Phospholipid/glycerol acyltransferase domain-containing protein</fullName>
    </recommendedName>
</protein>
<dbReference type="GO" id="GO:0042840">
    <property type="term" value="P:D-glucuronate catabolic process"/>
    <property type="evidence" value="ECO:0007669"/>
    <property type="project" value="TreeGrafter"/>
</dbReference>
<dbReference type="RefSeq" id="WP_006947895.1">
    <property type="nucleotide sequence ID" value="NZ_BAJI01000005.1"/>
</dbReference>
<evidence type="ECO:0000313" key="1">
    <source>
        <dbReference type="EMBL" id="EFM02832.1"/>
    </source>
</evidence>
<gene>
    <name evidence="1" type="ORF">HMPREF0658_0207</name>
</gene>
<dbReference type="PANTHER" id="PTHR30068:SF3">
    <property type="entry name" value="PHOSPHOLIPID_GLYCEROL ACYLTRANSFERASE DOMAIN-CONTAINING PROTEIN"/>
    <property type="match status" value="1"/>
</dbReference>
<comment type="caution">
    <text evidence="1">The sequence shown here is derived from an EMBL/GenBank/DDBJ whole genome shotgun (WGS) entry which is preliminary data.</text>
</comment>
<accession>E0NPV6</accession>
<dbReference type="HOGENOM" id="CLU_061982_0_0_10"/>
<keyword evidence="2" id="KW-1185">Reference proteome</keyword>
<organism evidence="1 2">
    <name type="scientific">Hoylesella marshii DSM 16973 = JCM 13450</name>
    <dbReference type="NCBI Taxonomy" id="862515"/>
    <lineage>
        <taxon>Bacteria</taxon>
        <taxon>Pseudomonadati</taxon>
        <taxon>Bacteroidota</taxon>
        <taxon>Bacteroidia</taxon>
        <taxon>Bacteroidales</taxon>
        <taxon>Prevotellaceae</taxon>
        <taxon>Hoylesella</taxon>
    </lineage>
</organism>
<name>E0NPV6_9BACT</name>
<reference evidence="1" key="1">
    <citation type="submission" date="2010-07" db="EMBL/GenBank/DDBJ databases">
        <authorList>
            <person name="Muzny D."/>
            <person name="Qin X."/>
            <person name="Deng J."/>
            <person name="Jiang H."/>
            <person name="Liu Y."/>
            <person name="Qu J."/>
            <person name="Song X.-Z."/>
            <person name="Zhang L."/>
            <person name="Thornton R."/>
            <person name="Coyle M."/>
            <person name="Francisco L."/>
            <person name="Jackson L."/>
            <person name="Javaid M."/>
            <person name="Korchina V."/>
            <person name="Kovar C."/>
            <person name="Mata R."/>
            <person name="Mathew T."/>
            <person name="Ngo R."/>
            <person name="Nguyen L."/>
            <person name="Nguyen N."/>
            <person name="Okwuonu G."/>
            <person name="Ongeri F."/>
            <person name="Pham C."/>
            <person name="Simmons D."/>
            <person name="Wilczek-Boney K."/>
            <person name="Hale W."/>
            <person name="Jakkamsetti A."/>
            <person name="Pham P."/>
            <person name="Ruth R."/>
            <person name="San Lucas F."/>
            <person name="Warren J."/>
            <person name="Zhang J."/>
            <person name="Zhao Z."/>
            <person name="Zhou C."/>
            <person name="Zhu D."/>
            <person name="Lee S."/>
            <person name="Bess C."/>
            <person name="Blankenburg K."/>
            <person name="Forbes L."/>
            <person name="Fu Q."/>
            <person name="Gubbala S."/>
            <person name="Hirani K."/>
            <person name="Jayaseelan J.C."/>
            <person name="Lara F."/>
            <person name="Munidasa M."/>
            <person name="Palculict T."/>
            <person name="Patil S."/>
            <person name="Pu L.-L."/>
            <person name="Saada N."/>
            <person name="Tang L."/>
            <person name="Weissenberger G."/>
            <person name="Zhu Y."/>
            <person name="Hemphill L."/>
            <person name="Shang Y."/>
            <person name="Youmans B."/>
            <person name="Ayvaz T."/>
            <person name="Ross M."/>
            <person name="Santibanez J."/>
            <person name="Aqrawi P."/>
            <person name="Gross S."/>
            <person name="Joshi V."/>
            <person name="Fowler G."/>
            <person name="Nazareth L."/>
            <person name="Reid J."/>
            <person name="Worley K."/>
            <person name="Petrosino J."/>
            <person name="Highlander S."/>
            <person name="Gibbs R."/>
        </authorList>
    </citation>
    <scope>NUCLEOTIDE SEQUENCE [LARGE SCALE GENOMIC DNA]</scope>
    <source>
        <strain evidence="1">DSM 16973</strain>
    </source>
</reference>
<dbReference type="eggNOG" id="COG2937">
    <property type="taxonomic scope" value="Bacteria"/>
</dbReference>
<sequence>MVNRFGEDSFVESFDDIRPYCDSEIPGAMHRIAESSWLPAMAEYVFPDSSLEEVRSLLHSLTTINAFQRQVMYHFNRQVIKRSVSSFTCDGLQWLSPNESYMYVSNHRDIVLDASLLQNALVDNGFQTTEITFGANLMCHPLIVDIGKSNKMFRVERGGRAREFYRSSLHLSQYMRHVICHEHASVWIAQRNGRTKNGIDATDPGLVNMFSISGGRNKMQALAELHIVPVSVSYEWEPCDLLKAKELFLSRKAKYVKQAGEDIHSILTGIMQSKGRVHFEICRPLQAEELMNLASLPAHDAIAAVTRLIDKRIIDNYRLMPTHYIAYDLMYQTNEHATHYSSQERNAFIERLHSLPDTTIRDIFLGIYANPVISKRNIMRCTP</sequence>
<dbReference type="BioCyc" id="PMAR862515-HMP:GMOO-213-MONOMER"/>